<evidence type="ECO:0000313" key="1">
    <source>
        <dbReference type="EMBL" id="KAL3528253.1"/>
    </source>
</evidence>
<organism evidence="1 2">
    <name type="scientific">Cinchona calisaya</name>
    <dbReference type="NCBI Taxonomy" id="153742"/>
    <lineage>
        <taxon>Eukaryota</taxon>
        <taxon>Viridiplantae</taxon>
        <taxon>Streptophyta</taxon>
        <taxon>Embryophyta</taxon>
        <taxon>Tracheophyta</taxon>
        <taxon>Spermatophyta</taxon>
        <taxon>Magnoliopsida</taxon>
        <taxon>eudicotyledons</taxon>
        <taxon>Gunneridae</taxon>
        <taxon>Pentapetalae</taxon>
        <taxon>asterids</taxon>
        <taxon>lamiids</taxon>
        <taxon>Gentianales</taxon>
        <taxon>Rubiaceae</taxon>
        <taxon>Cinchonoideae</taxon>
        <taxon>Cinchoneae</taxon>
        <taxon>Cinchona</taxon>
    </lineage>
</organism>
<accession>A0ABD3A9L5</accession>
<gene>
    <name evidence="1" type="ORF">ACH5RR_012909</name>
</gene>
<name>A0ABD3A9L5_9GENT</name>
<evidence type="ECO:0000313" key="2">
    <source>
        <dbReference type="Proteomes" id="UP001630127"/>
    </source>
</evidence>
<reference evidence="1 2" key="1">
    <citation type="submission" date="2024-11" db="EMBL/GenBank/DDBJ databases">
        <title>A near-complete genome assembly of Cinchona calisaya.</title>
        <authorList>
            <person name="Lian D.C."/>
            <person name="Zhao X.W."/>
            <person name="Wei L."/>
        </authorList>
    </citation>
    <scope>NUCLEOTIDE SEQUENCE [LARGE SCALE GENOMIC DNA]</scope>
    <source>
        <tissue evidence="1">Nenye</tissue>
    </source>
</reference>
<proteinExistence type="predicted"/>
<dbReference type="AlphaFoldDB" id="A0ABD3A9L5"/>
<sequence>AITILPVVTERETSFNSTINSPKQELVHAKSGVDRNVKEAVKANKMKCNIEAGKKYDEWKVKLAEVRYKLR</sequence>
<dbReference type="EMBL" id="JBJUIK010000005">
    <property type="protein sequence ID" value="KAL3528253.1"/>
    <property type="molecule type" value="Genomic_DNA"/>
</dbReference>
<feature type="non-terminal residue" evidence="1">
    <location>
        <position position="1"/>
    </location>
</feature>
<comment type="caution">
    <text evidence="1">The sequence shown here is derived from an EMBL/GenBank/DDBJ whole genome shotgun (WGS) entry which is preliminary data.</text>
</comment>
<protein>
    <submittedName>
        <fullName evidence="1">Uncharacterized protein</fullName>
    </submittedName>
</protein>
<dbReference type="Proteomes" id="UP001630127">
    <property type="component" value="Unassembled WGS sequence"/>
</dbReference>
<keyword evidence="2" id="KW-1185">Reference proteome</keyword>